<dbReference type="SUPFAM" id="SSF51905">
    <property type="entry name" value="FAD/NAD(P)-binding domain"/>
    <property type="match status" value="1"/>
</dbReference>
<dbReference type="InterPro" id="IPR017046">
    <property type="entry name" value="Prenylcysteine_Oxase1"/>
</dbReference>
<dbReference type="Pfam" id="PF13450">
    <property type="entry name" value="NAD_binding_8"/>
    <property type="match status" value="1"/>
</dbReference>
<evidence type="ECO:0000256" key="9">
    <source>
        <dbReference type="SAM" id="SignalP"/>
    </source>
</evidence>
<evidence type="ECO:0000256" key="5">
    <source>
        <dbReference type="ARBA" id="ARBA00022827"/>
    </source>
</evidence>
<dbReference type="VEuPathDB" id="FungiDB:AeMF1_004441"/>
<dbReference type="PANTHER" id="PTHR15944">
    <property type="entry name" value="FARNESYLCYSTEINE LYASE"/>
    <property type="match status" value="1"/>
</dbReference>
<evidence type="ECO:0000313" key="11">
    <source>
        <dbReference type="EMBL" id="KAF0730570.1"/>
    </source>
</evidence>
<keyword evidence="3" id="KW-0285">Flavoprotein</keyword>
<keyword evidence="6" id="KW-0560">Oxidoreductase</keyword>
<evidence type="ECO:0000256" key="2">
    <source>
        <dbReference type="ARBA" id="ARBA00009967"/>
    </source>
</evidence>
<organism evidence="11 12">
    <name type="scientific">Aphanomyces euteiches</name>
    <dbReference type="NCBI Taxonomy" id="100861"/>
    <lineage>
        <taxon>Eukaryota</taxon>
        <taxon>Sar</taxon>
        <taxon>Stramenopiles</taxon>
        <taxon>Oomycota</taxon>
        <taxon>Saprolegniomycetes</taxon>
        <taxon>Saprolegniales</taxon>
        <taxon>Verrucalvaceae</taxon>
        <taxon>Aphanomyces</taxon>
    </lineage>
</organism>
<evidence type="ECO:0000256" key="1">
    <source>
        <dbReference type="ARBA" id="ARBA00001974"/>
    </source>
</evidence>
<keyword evidence="5" id="KW-0274">FAD</keyword>
<keyword evidence="4 9" id="KW-0732">Signal</keyword>
<feature type="chain" id="PRO_5026256040" description="Prenylcysteine lyase domain-containing protein" evidence="9">
    <location>
        <begin position="18"/>
        <end position="471"/>
    </location>
</feature>
<evidence type="ECO:0000256" key="6">
    <source>
        <dbReference type="ARBA" id="ARBA00023002"/>
    </source>
</evidence>
<dbReference type="InterPro" id="IPR036188">
    <property type="entry name" value="FAD/NAD-bd_sf"/>
</dbReference>
<dbReference type="EMBL" id="VJMJ01000153">
    <property type="protein sequence ID" value="KAF0730570.1"/>
    <property type="molecule type" value="Genomic_DNA"/>
</dbReference>
<comment type="caution">
    <text evidence="11">The sequence shown here is derived from an EMBL/GenBank/DDBJ whole genome shotgun (WGS) entry which is preliminary data.</text>
</comment>
<comment type="cofactor">
    <cofactor evidence="1">
        <name>FAD</name>
        <dbReference type="ChEBI" id="CHEBI:57692"/>
    </cofactor>
</comment>
<reference evidence="11 12" key="1">
    <citation type="submission" date="2019-07" db="EMBL/GenBank/DDBJ databases">
        <title>Genomics analysis of Aphanomyces spp. identifies a new class of oomycete effector associated with host adaptation.</title>
        <authorList>
            <person name="Gaulin E."/>
        </authorList>
    </citation>
    <scope>NUCLEOTIDE SEQUENCE [LARGE SCALE GENOMIC DNA]</scope>
    <source>
        <strain evidence="11 12">ATCC 201684</strain>
    </source>
</reference>
<evidence type="ECO:0000256" key="8">
    <source>
        <dbReference type="SAM" id="MobiDB-lite"/>
    </source>
</evidence>
<accession>A0A6G0WT13</accession>
<keyword evidence="12" id="KW-1185">Reference proteome</keyword>
<proteinExistence type="inferred from homology"/>
<name>A0A6G0WT13_9STRA</name>
<feature type="domain" description="Prenylcysteine lyase" evidence="10">
    <location>
        <begin position="125"/>
        <end position="450"/>
    </location>
</feature>
<dbReference type="GO" id="GO:0030327">
    <property type="term" value="P:prenylated protein catabolic process"/>
    <property type="evidence" value="ECO:0007669"/>
    <property type="project" value="TreeGrafter"/>
</dbReference>
<evidence type="ECO:0000256" key="7">
    <source>
        <dbReference type="ARBA" id="ARBA00023180"/>
    </source>
</evidence>
<dbReference type="Proteomes" id="UP000481153">
    <property type="component" value="Unassembled WGS sequence"/>
</dbReference>
<dbReference type="Pfam" id="PF07156">
    <property type="entry name" value="Prenylcys_lyase"/>
    <property type="match status" value="1"/>
</dbReference>
<gene>
    <name evidence="11" type="ORF">Ae201684_011992</name>
</gene>
<dbReference type="GO" id="GO:0030328">
    <property type="term" value="P:prenylcysteine catabolic process"/>
    <property type="evidence" value="ECO:0007669"/>
    <property type="project" value="InterPro"/>
</dbReference>
<evidence type="ECO:0000256" key="4">
    <source>
        <dbReference type="ARBA" id="ARBA00022729"/>
    </source>
</evidence>
<dbReference type="InterPro" id="IPR010795">
    <property type="entry name" value="Prenylcys_lyase"/>
</dbReference>
<sequence>MRLVLGAVLSLFALCAASNQQSVCIVGSGVGGSSTAFRLRQLLEQGGAKDTTEIHVFEQTGIVGGRVAVFDHHGQTIEAGGTVFLTNNRYMMEYADLLDLPLRKPGDLLAANPQMGIFNGEEILFETNANSWYTTLKLLWRYGPFSLNAFQRIVKHLVDQFNRIYDIQLKGHAFTDPVDLLHAIKLYDLTQTTLEQVLLKGGVSPKLINELLAGITRVNYGQNTTMTALAGAVGLAGSGDDLRTVVGGNFQVPKGLLHRARAEVHFNTTVKAVRSGFTVDTSKGEFTCTAVVIATPLELTDIALPVEVPKRPFQTTHTAFVEGVLNAAKFGAASASDLPGGILTIELESLVFSSMGLQYDRPGRPPLYKVFSRKPWTADLAQEWFVDGKIVRQFPWRAYPTYQAPEIIPKFELAPGLFYVNAIESAASAMEISAVGGRNVALLVKTFLSSQAAAPTKPDASSESAASKDEL</sequence>
<protein>
    <recommendedName>
        <fullName evidence="10">Prenylcysteine lyase domain-containing protein</fullName>
    </recommendedName>
</protein>
<dbReference type="GO" id="GO:0001735">
    <property type="term" value="F:prenylcysteine oxidase activity"/>
    <property type="evidence" value="ECO:0007669"/>
    <property type="project" value="InterPro"/>
</dbReference>
<comment type="similarity">
    <text evidence="2">Belongs to the prenylcysteine oxidase family.</text>
</comment>
<keyword evidence="7" id="KW-0325">Glycoprotein</keyword>
<dbReference type="Gene3D" id="3.50.50.60">
    <property type="entry name" value="FAD/NAD(P)-binding domain"/>
    <property type="match status" value="1"/>
</dbReference>
<dbReference type="AlphaFoldDB" id="A0A6G0WT13"/>
<evidence type="ECO:0000256" key="3">
    <source>
        <dbReference type="ARBA" id="ARBA00022630"/>
    </source>
</evidence>
<feature type="region of interest" description="Disordered" evidence="8">
    <location>
        <begin position="452"/>
        <end position="471"/>
    </location>
</feature>
<evidence type="ECO:0000313" key="12">
    <source>
        <dbReference type="Proteomes" id="UP000481153"/>
    </source>
</evidence>
<dbReference type="PANTHER" id="PTHR15944:SF0">
    <property type="entry name" value="PRENYLCYSTEINE LYASE DOMAIN-CONTAINING PROTEIN"/>
    <property type="match status" value="1"/>
</dbReference>
<feature type="signal peptide" evidence="9">
    <location>
        <begin position="1"/>
        <end position="17"/>
    </location>
</feature>
<evidence type="ECO:0000259" key="10">
    <source>
        <dbReference type="Pfam" id="PF07156"/>
    </source>
</evidence>